<dbReference type="InterPro" id="IPR007627">
    <property type="entry name" value="RNA_pol_sigma70_r2"/>
</dbReference>
<sequence>MNLSPSDWISNYADALYAYAKPRVNDAQLAEDLVQETFLSAWKARDGFKGEASEKSWLFTILKNKIIDHYRKKSKEIIQSASEKDATDDFFNQADHWTDKDQPLSWGVDGLDSLQQKEFFTVLEGCKKKLQHLQQAVFVMKYMEDLDAADICKALNITPSNYWVLIHRAKLGLRACLEKNWINLK</sequence>
<evidence type="ECO:0000313" key="9">
    <source>
        <dbReference type="EMBL" id="BFG69791.1"/>
    </source>
</evidence>
<dbReference type="EMBL" id="AP029612">
    <property type="protein sequence ID" value="BFG69791.1"/>
    <property type="molecule type" value="Genomic_DNA"/>
</dbReference>
<dbReference type="PROSITE" id="PS01063">
    <property type="entry name" value="SIGMA70_ECF"/>
    <property type="match status" value="1"/>
</dbReference>
<dbReference type="InterPro" id="IPR036388">
    <property type="entry name" value="WH-like_DNA-bd_sf"/>
</dbReference>
<dbReference type="GO" id="GO:0016987">
    <property type="term" value="F:sigma factor activity"/>
    <property type="evidence" value="ECO:0007669"/>
    <property type="project" value="UniProtKB-KW"/>
</dbReference>
<feature type="domain" description="RNA polymerase sigma factor 70 region 4 type 2" evidence="8">
    <location>
        <begin position="128"/>
        <end position="170"/>
    </location>
</feature>
<feature type="domain" description="RNA polymerase sigma-70 region 2" evidence="7">
    <location>
        <begin position="9"/>
        <end position="75"/>
    </location>
</feature>
<dbReference type="InterPro" id="IPR013325">
    <property type="entry name" value="RNA_pol_sigma_r2"/>
</dbReference>
<proteinExistence type="inferred from homology"/>
<dbReference type="SUPFAM" id="SSF88659">
    <property type="entry name" value="Sigma3 and sigma4 domains of RNA polymerase sigma factors"/>
    <property type="match status" value="1"/>
</dbReference>
<reference evidence="9" key="1">
    <citation type="submission" date="2024-02" db="EMBL/GenBank/DDBJ databases">
        <title>Sediminibacterium planktonica sp. nov. and Sediminibacterium longus sp. nov., isolated from surface lake and river water.</title>
        <authorList>
            <person name="Watanabe K."/>
            <person name="Takemine S."/>
            <person name="Ishii Y."/>
            <person name="Ogata Y."/>
            <person name="Shindo C."/>
            <person name="Suda W."/>
        </authorList>
    </citation>
    <scope>NUCLEOTIDE SEQUENCE</scope>
    <source>
        <strain evidence="9">KACHI17</strain>
    </source>
</reference>
<gene>
    <name evidence="9" type="ORF">KACHI17_06720</name>
</gene>
<dbReference type="InterPro" id="IPR000838">
    <property type="entry name" value="RNA_pol_sigma70_ECF_CS"/>
</dbReference>
<evidence type="ECO:0000259" key="8">
    <source>
        <dbReference type="Pfam" id="PF08281"/>
    </source>
</evidence>
<dbReference type="RefSeq" id="WP_353550094.1">
    <property type="nucleotide sequence ID" value="NZ_AP029612.1"/>
</dbReference>
<comment type="similarity">
    <text evidence="1 6">Belongs to the sigma-70 factor family. ECF subfamily.</text>
</comment>
<evidence type="ECO:0000256" key="1">
    <source>
        <dbReference type="ARBA" id="ARBA00010641"/>
    </source>
</evidence>
<keyword evidence="3 6" id="KW-0731">Sigma factor</keyword>
<dbReference type="InterPro" id="IPR013324">
    <property type="entry name" value="RNA_pol_sigma_r3/r4-like"/>
</dbReference>
<dbReference type="InterPro" id="IPR014289">
    <property type="entry name" value="RNA_pol_sigma-24-rel"/>
</dbReference>
<keyword evidence="5 6" id="KW-0804">Transcription</keyword>
<dbReference type="InterPro" id="IPR014284">
    <property type="entry name" value="RNA_pol_sigma-70_dom"/>
</dbReference>
<keyword evidence="4 6" id="KW-0238">DNA-binding</keyword>
<dbReference type="AlphaFoldDB" id="A0AAT9GGN3"/>
<evidence type="ECO:0000256" key="5">
    <source>
        <dbReference type="ARBA" id="ARBA00023163"/>
    </source>
</evidence>
<dbReference type="Gene3D" id="1.10.10.10">
    <property type="entry name" value="Winged helix-like DNA-binding domain superfamily/Winged helix DNA-binding domain"/>
    <property type="match status" value="1"/>
</dbReference>
<evidence type="ECO:0000256" key="2">
    <source>
        <dbReference type="ARBA" id="ARBA00023015"/>
    </source>
</evidence>
<protein>
    <recommendedName>
        <fullName evidence="6">RNA polymerase sigma factor</fullName>
    </recommendedName>
</protein>
<dbReference type="PANTHER" id="PTHR43133">
    <property type="entry name" value="RNA POLYMERASE ECF-TYPE SIGMA FACTO"/>
    <property type="match status" value="1"/>
</dbReference>
<dbReference type="GO" id="GO:0006352">
    <property type="term" value="P:DNA-templated transcription initiation"/>
    <property type="evidence" value="ECO:0007669"/>
    <property type="project" value="InterPro"/>
</dbReference>
<keyword evidence="2 6" id="KW-0805">Transcription regulation</keyword>
<dbReference type="InterPro" id="IPR013249">
    <property type="entry name" value="RNA_pol_sigma70_r4_t2"/>
</dbReference>
<evidence type="ECO:0000259" key="7">
    <source>
        <dbReference type="Pfam" id="PF04542"/>
    </source>
</evidence>
<dbReference type="Pfam" id="PF08281">
    <property type="entry name" value="Sigma70_r4_2"/>
    <property type="match status" value="1"/>
</dbReference>
<accession>A0AAT9GGN3</accession>
<dbReference type="GO" id="GO:0003677">
    <property type="term" value="F:DNA binding"/>
    <property type="evidence" value="ECO:0007669"/>
    <property type="project" value="UniProtKB-KW"/>
</dbReference>
<dbReference type="PANTHER" id="PTHR43133:SF8">
    <property type="entry name" value="RNA POLYMERASE SIGMA FACTOR HI_1459-RELATED"/>
    <property type="match status" value="1"/>
</dbReference>
<organism evidence="9">
    <name type="scientific">Sediminibacterium sp. KACHI17</name>
    <dbReference type="NCBI Taxonomy" id="1751071"/>
    <lineage>
        <taxon>Bacteria</taxon>
        <taxon>Pseudomonadati</taxon>
        <taxon>Bacteroidota</taxon>
        <taxon>Chitinophagia</taxon>
        <taxon>Chitinophagales</taxon>
        <taxon>Chitinophagaceae</taxon>
        <taxon>Sediminibacterium</taxon>
    </lineage>
</organism>
<name>A0AAT9GGN3_9BACT</name>
<evidence type="ECO:0000256" key="6">
    <source>
        <dbReference type="RuleBase" id="RU000716"/>
    </source>
</evidence>
<evidence type="ECO:0000256" key="4">
    <source>
        <dbReference type="ARBA" id="ARBA00023125"/>
    </source>
</evidence>
<dbReference type="NCBIfam" id="TIGR02943">
    <property type="entry name" value="Sig70_famx1"/>
    <property type="match status" value="1"/>
</dbReference>
<dbReference type="SUPFAM" id="SSF88946">
    <property type="entry name" value="Sigma2 domain of RNA polymerase sigma factors"/>
    <property type="match status" value="1"/>
</dbReference>
<dbReference type="Gene3D" id="1.10.1740.10">
    <property type="match status" value="1"/>
</dbReference>
<dbReference type="NCBIfam" id="TIGR02937">
    <property type="entry name" value="sigma70-ECF"/>
    <property type="match status" value="1"/>
</dbReference>
<dbReference type="InterPro" id="IPR039425">
    <property type="entry name" value="RNA_pol_sigma-70-like"/>
</dbReference>
<evidence type="ECO:0000256" key="3">
    <source>
        <dbReference type="ARBA" id="ARBA00023082"/>
    </source>
</evidence>
<dbReference type="Pfam" id="PF04542">
    <property type="entry name" value="Sigma70_r2"/>
    <property type="match status" value="1"/>
</dbReference>